<keyword evidence="3" id="KW-0202">Cytokine</keyword>
<evidence type="ECO:0000313" key="8">
    <source>
        <dbReference type="Proteomes" id="UP001166093"/>
    </source>
</evidence>
<dbReference type="Gene3D" id="2.10.90.10">
    <property type="entry name" value="Cystine-knot cytokines"/>
    <property type="match status" value="1"/>
</dbReference>
<organism evidence="7 8">
    <name type="scientific">Polyodon spathula</name>
    <name type="common">North American paddlefish</name>
    <name type="synonym">Squalus spathula</name>
    <dbReference type="NCBI Taxonomy" id="7913"/>
    <lineage>
        <taxon>Eukaryota</taxon>
        <taxon>Metazoa</taxon>
        <taxon>Chordata</taxon>
        <taxon>Craniata</taxon>
        <taxon>Vertebrata</taxon>
        <taxon>Euteleostomi</taxon>
        <taxon>Actinopterygii</taxon>
        <taxon>Chondrostei</taxon>
        <taxon>Acipenseriformes</taxon>
        <taxon>Polyodontidae</taxon>
        <taxon>Polyodon</taxon>
    </lineage>
</organism>
<dbReference type="InterPro" id="IPR020440">
    <property type="entry name" value="IL-17_chr"/>
</dbReference>
<protein>
    <submittedName>
        <fullName evidence="7">IL17C protein</fullName>
    </submittedName>
</protein>
<feature type="signal peptide" evidence="6">
    <location>
        <begin position="1"/>
        <end position="29"/>
    </location>
</feature>
<dbReference type="PRINTS" id="PR01932">
    <property type="entry name" value="INTRLEUKIN17"/>
</dbReference>
<sequence>MFLCFLTPLFLHFQILVLLIVLFACLTEGNITKGGHCYGDNDLQKCKHFVGKHAWNNYPSFYMVKELEQLESRGNRQRRHIRHSCPNLVASFEQVTEDHSSRSISPWRYTIDVDENRLPMKLAFAECLCSGCIDVRTGRETDTVNSVTVNQTMMVLRRKQCADQKTYAFHVEYIKVPVACTCVIPKSHY</sequence>
<feature type="non-terminal residue" evidence="7">
    <location>
        <position position="1"/>
    </location>
</feature>
<evidence type="ECO:0000256" key="6">
    <source>
        <dbReference type="SAM" id="SignalP"/>
    </source>
</evidence>
<dbReference type="Pfam" id="PF06083">
    <property type="entry name" value="IL17"/>
    <property type="match status" value="1"/>
</dbReference>
<keyword evidence="8" id="KW-1185">Reference proteome</keyword>
<evidence type="ECO:0000256" key="4">
    <source>
        <dbReference type="ARBA" id="ARBA00022525"/>
    </source>
</evidence>
<evidence type="ECO:0000256" key="3">
    <source>
        <dbReference type="ARBA" id="ARBA00022514"/>
    </source>
</evidence>
<feature type="non-terminal residue" evidence="7">
    <location>
        <position position="189"/>
    </location>
</feature>
<evidence type="ECO:0000256" key="2">
    <source>
        <dbReference type="ARBA" id="ARBA00007236"/>
    </source>
</evidence>
<accession>A0ABS2XQN8</accession>
<evidence type="ECO:0000256" key="1">
    <source>
        <dbReference type="ARBA" id="ARBA00004613"/>
    </source>
</evidence>
<reference evidence="7" key="1">
    <citation type="journal article" date="2021" name="Cell">
        <title>Tracing the genetic footprints of vertebrate landing in non-teleost ray-finned fishes.</title>
        <authorList>
            <person name="Bi X."/>
            <person name="Wang K."/>
            <person name="Yang L."/>
            <person name="Pan H."/>
            <person name="Jiang H."/>
            <person name="Wei Q."/>
            <person name="Fang M."/>
            <person name="Yu H."/>
            <person name="Zhu C."/>
            <person name="Cai Y."/>
            <person name="He Y."/>
            <person name="Gan X."/>
            <person name="Zeng H."/>
            <person name="Yu D."/>
            <person name="Zhu Y."/>
            <person name="Jiang H."/>
            <person name="Qiu Q."/>
            <person name="Yang H."/>
            <person name="Zhang Y.E."/>
            <person name="Wang W."/>
            <person name="Zhu M."/>
            <person name="He S."/>
            <person name="Zhang G."/>
        </authorList>
    </citation>
    <scope>NUCLEOTIDE SEQUENCE</scope>
    <source>
        <strain evidence="7">Pddl_001</strain>
    </source>
</reference>
<gene>
    <name evidence="7" type="primary">Il17c_1</name>
    <name evidence="7" type="ORF">GTO93_0006593</name>
</gene>
<dbReference type="EMBL" id="JAAWVQ010061003">
    <property type="protein sequence ID" value="MBN3276572.1"/>
    <property type="molecule type" value="Genomic_DNA"/>
</dbReference>
<keyword evidence="5 6" id="KW-0732">Signal</keyword>
<dbReference type="Proteomes" id="UP001166093">
    <property type="component" value="Unassembled WGS sequence"/>
</dbReference>
<dbReference type="InterPro" id="IPR029034">
    <property type="entry name" value="Cystine-knot_cytokine"/>
</dbReference>
<dbReference type="InterPro" id="IPR010345">
    <property type="entry name" value="IL-17_fam"/>
</dbReference>
<name>A0ABS2XQN8_POLSP</name>
<dbReference type="SUPFAM" id="SSF57501">
    <property type="entry name" value="Cystine-knot cytokines"/>
    <property type="match status" value="1"/>
</dbReference>
<comment type="subcellular location">
    <subcellularLocation>
        <location evidence="1">Secreted</location>
    </subcellularLocation>
</comment>
<comment type="caution">
    <text evidence="7">The sequence shown here is derived from an EMBL/GenBank/DDBJ whole genome shotgun (WGS) entry which is preliminary data.</text>
</comment>
<evidence type="ECO:0000256" key="5">
    <source>
        <dbReference type="ARBA" id="ARBA00022729"/>
    </source>
</evidence>
<proteinExistence type="inferred from homology"/>
<comment type="similarity">
    <text evidence="2">Belongs to the IL-17 family.</text>
</comment>
<feature type="chain" id="PRO_5047407810" evidence="6">
    <location>
        <begin position="30"/>
        <end position="189"/>
    </location>
</feature>
<keyword evidence="4" id="KW-0964">Secreted</keyword>
<evidence type="ECO:0000313" key="7">
    <source>
        <dbReference type="EMBL" id="MBN3276572.1"/>
    </source>
</evidence>